<evidence type="ECO:0000259" key="10">
    <source>
        <dbReference type="Pfam" id="PF16916"/>
    </source>
</evidence>
<dbReference type="GO" id="GO:0098771">
    <property type="term" value="P:inorganic ion homeostasis"/>
    <property type="evidence" value="ECO:0007669"/>
    <property type="project" value="UniProtKB-ARBA"/>
</dbReference>
<feature type="transmembrane region" description="Helical" evidence="8">
    <location>
        <begin position="306"/>
        <end position="327"/>
    </location>
</feature>
<accession>A0A4P7N9S2</accession>
<evidence type="ECO:0000256" key="3">
    <source>
        <dbReference type="ARBA" id="ARBA00022692"/>
    </source>
</evidence>
<keyword evidence="4 8" id="KW-1133">Transmembrane helix</keyword>
<dbReference type="PANTHER" id="PTHR43840">
    <property type="entry name" value="MITOCHONDRIAL METAL TRANSPORTER 1-RELATED"/>
    <property type="match status" value="1"/>
</dbReference>
<proteinExistence type="predicted"/>
<dbReference type="GO" id="GO:0008324">
    <property type="term" value="F:monoatomic cation transmembrane transporter activity"/>
    <property type="evidence" value="ECO:0007669"/>
    <property type="project" value="InterPro"/>
</dbReference>
<dbReference type="GO" id="GO:0016020">
    <property type="term" value="C:membrane"/>
    <property type="evidence" value="ECO:0007669"/>
    <property type="project" value="InterPro"/>
</dbReference>
<dbReference type="GO" id="GO:0030003">
    <property type="term" value="P:intracellular monoatomic cation homeostasis"/>
    <property type="evidence" value="ECO:0007669"/>
    <property type="project" value="UniProtKB-ARBA"/>
</dbReference>
<dbReference type="GO" id="GO:0012505">
    <property type="term" value="C:endomembrane system"/>
    <property type="evidence" value="ECO:0007669"/>
    <property type="project" value="UniProtKB-SubCell"/>
</dbReference>
<dbReference type="Pfam" id="PF16916">
    <property type="entry name" value="ZT_dimer"/>
    <property type="match status" value="1"/>
</dbReference>
<feature type="transmembrane region" description="Helical" evidence="8">
    <location>
        <begin position="360"/>
        <end position="381"/>
    </location>
</feature>
<feature type="transmembrane region" description="Helical" evidence="8">
    <location>
        <begin position="267"/>
        <end position="286"/>
    </location>
</feature>
<dbReference type="SUPFAM" id="SSF160240">
    <property type="entry name" value="Cation efflux protein cytoplasmic domain-like"/>
    <property type="match status" value="1"/>
</dbReference>
<evidence type="ECO:0000256" key="2">
    <source>
        <dbReference type="ARBA" id="ARBA00022448"/>
    </source>
</evidence>
<dbReference type="InterPro" id="IPR058533">
    <property type="entry name" value="Cation_efflux_TM"/>
</dbReference>
<dbReference type="PANTHER" id="PTHR43840:SF13">
    <property type="entry name" value="CATION EFFLUX PROTEIN CYTOPLASMIC DOMAIN-CONTAINING PROTEIN"/>
    <property type="match status" value="1"/>
</dbReference>
<dbReference type="AlphaFoldDB" id="A0A4P7N9S2"/>
<evidence type="ECO:0000313" key="11">
    <source>
        <dbReference type="EMBL" id="QBZ59279.1"/>
    </source>
</evidence>
<evidence type="ECO:0000256" key="1">
    <source>
        <dbReference type="ARBA" id="ARBA00004127"/>
    </source>
</evidence>
<dbReference type="FunFam" id="3.30.70.1350:FF:000001">
    <property type="entry name" value="Metal tolerance protein 11"/>
    <property type="match status" value="1"/>
</dbReference>
<keyword evidence="5" id="KW-0406">Ion transport</keyword>
<keyword evidence="3 8" id="KW-0812">Transmembrane</keyword>
<dbReference type="InterPro" id="IPR027470">
    <property type="entry name" value="Cation_efflux_CTD"/>
</dbReference>
<reference evidence="11 12" key="1">
    <citation type="journal article" date="2019" name="Mol. Biol. Evol.">
        <title>Blast fungal genomes show frequent chromosomal changes, gene gains and losses, and effector gene turnover.</title>
        <authorList>
            <person name="Gomez Luciano L.B."/>
            <person name="Jason Tsai I."/>
            <person name="Chuma I."/>
            <person name="Tosa Y."/>
            <person name="Chen Y.H."/>
            <person name="Li J.Y."/>
            <person name="Li M.Y."/>
            <person name="Jade Lu M.Y."/>
            <person name="Nakayashiki H."/>
            <person name="Li W.H."/>
        </authorList>
    </citation>
    <scope>NUCLEOTIDE SEQUENCE [LARGE SCALE GENOMIC DNA]</scope>
    <source>
        <strain evidence="11">MZ5-1-6</strain>
    </source>
</reference>
<dbReference type="SUPFAM" id="SSF161111">
    <property type="entry name" value="Cation efflux protein transmembrane domain-like"/>
    <property type="match status" value="1"/>
</dbReference>
<evidence type="ECO:0000256" key="5">
    <source>
        <dbReference type="ARBA" id="ARBA00023065"/>
    </source>
</evidence>
<dbReference type="Pfam" id="PF01545">
    <property type="entry name" value="Cation_efflux"/>
    <property type="match status" value="1"/>
</dbReference>
<dbReference type="EMBL" id="CP034206">
    <property type="protein sequence ID" value="QBZ59279.1"/>
    <property type="molecule type" value="Genomic_DNA"/>
</dbReference>
<dbReference type="FunFam" id="1.20.1510.10:FF:000005">
    <property type="entry name" value="Putative Cation diffusion facilitator 1"/>
    <property type="match status" value="1"/>
</dbReference>
<dbReference type="NCBIfam" id="TIGR01297">
    <property type="entry name" value="CDF"/>
    <property type="match status" value="1"/>
</dbReference>
<dbReference type="Gene3D" id="3.30.70.1350">
    <property type="entry name" value="Cation efflux protein, cytoplasmic domain"/>
    <property type="match status" value="1"/>
</dbReference>
<protein>
    <submittedName>
        <fullName evidence="11">Uncharacterized protein</fullName>
    </submittedName>
</protein>
<name>A0A4P7N9S2_PYROR</name>
<dbReference type="InterPro" id="IPR027469">
    <property type="entry name" value="Cation_efflux_TMD_sf"/>
</dbReference>
<gene>
    <name evidence="11" type="ORF">PoMZ_04240</name>
</gene>
<evidence type="ECO:0000256" key="8">
    <source>
        <dbReference type="SAM" id="Phobius"/>
    </source>
</evidence>
<feature type="transmembrane region" description="Helical" evidence="8">
    <location>
        <begin position="198"/>
        <end position="219"/>
    </location>
</feature>
<keyword evidence="2" id="KW-0813">Transport</keyword>
<feature type="region of interest" description="Disordered" evidence="7">
    <location>
        <begin position="105"/>
        <end position="135"/>
    </location>
</feature>
<keyword evidence="6 8" id="KW-0472">Membrane</keyword>
<evidence type="ECO:0000259" key="9">
    <source>
        <dbReference type="Pfam" id="PF01545"/>
    </source>
</evidence>
<dbReference type="Proteomes" id="UP000294847">
    <property type="component" value="Chromosome 3"/>
</dbReference>
<evidence type="ECO:0000256" key="7">
    <source>
        <dbReference type="SAM" id="MobiDB-lite"/>
    </source>
</evidence>
<comment type="subcellular location">
    <subcellularLocation>
        <location evidence="1">Endomembrane system</location>
        <topology evidence="1">Multi-pass membrane protein</topology>
    </subcellularLocation>
</comment>
<evidence type="ECO:0000256" key="6">
    <source>
        <dbReference type="ARBA" id="ARBA00023136"/>
    </source>
</evidence>
<feature type="domain" description="Cation efflux protein cytoplasmic" evidence="10">
    <location>
        <begin position="401"/>
        <end position="472"/>
    </location>
</feature>
<evidence type="ECO:0000313" key="12">
    <source>
        <dbReference type="Proteomes" id="UP000294847"/>
    </source>
</evidence>
<dbReference type="Gene3D" id="1.20.1510.10">
    <property type="entry name" value="Cation efflux protein transmembrane domain"/>
    <property type="match status" value="1"/>
</dbReference>
<dbReference type="InterPro" id="IPR050291">
    <property type="entry name" value="CDF_Transporter"/>
</dbReference>
<dbReference type="InterPro" id="IPR002524">
    <property type="entry name" value="Cation_efflux"/>
</dbReference>
<evidence type="ECO:0000256" key="4">
    <source>
        <dbReference type="ARBA" id="ARBA00022989"/>
    </source>
</evidence>
<sequence length="518" mass="57328">MSDRESGKPSSSAPAATAVILANNHFIRIVEAWVRFALAAPAVIRSFIVVAASEMAPLWPAIQTYTSPIGRSISLPENGAGATVGSSAQPATNIESSAVREKKELATADTSSVEASEVQNATRAETSGISADPLNFGQHRRANVSKKQMKIDHPKGNKKKLKKFYTRQNQLIDQFLGVDDEEQNAIEEDARVAPKIKFAVNASFVVNFCLFIIQLYAAISTGSLALFATAADAFMDLVSSFVMLVTSRMAARPSIYKYPVGRTRIETIGVILFCALMTTVAIQLLVESGRNLGAGGHESGELHIIPIVFVGVAIFAKGSLMVFCLFYRKYPSVHVFYIDHRNDIAVNSFGLIMAVAGEKFVWYLDPIGAILIALIILFSWVTNAFEQVWLLVGKSAPREFISKLIYMAMTHDEQILKVDTCRAYHAGQRYYVEVDVVMDDETPLRISHDVAQSLQRKMEGLGDVERAFVHVDYEHEHDVHEEHKPLYVREPKTKRTWKEIFTGAKKKVQGENPDSQVA</sequence>
<dbReference type="InterPro" id="IPR036837">
    <property type="entry name" value="Cation_efflux_CTD_sf"/>
</dbReference>
<feature type="domain" description="Cation efflux protein transmembrane" evidence="9">
    <location>
        <begin position="202"/>
        <end position="389"/>
    </location>
</feature>
<organism evidence="11 12">
    <name type="scientific">Pyricularia oryzae</name>
    <name type="common">Rice blast fungus</name>
    <name type="synonym">Magnaporthe oryzae</name>
    <dbReference type="NCBI Taxonomy" id="318829"/>
    <lineage>
        <taxon>Eukaryota</taxon>
        <taxon>Fungi</taxon>
        <taxon>Dikarya</taxon>
        <taxon>Ascomycota</taxon>
        <taxon>Pezizomycotina</taxon>
        <taxon>Sordariomycetes</taxon>
        <taxon>Sordariomycetidae</taxon>
        <taxon>Magnaporthales</taxon>
        <taxon>Pyriculariaceae</taxon>
        <taxon>Pyricularia</taxon>
    </lineage>
</organism>
<feature type="compositionally biased region" description="Polar residues" evidence="7">
    <location>
        <begin position="108"/>
        <end position="129"/>
    </location>
</feature>
<feature type="transmembrane region" description="Helical" evidence="8">
    <location>
        <begin position="225"/>
        <end position="246"/>
    </location>
</feature>